<feature type="region of interest" description="Disordered" evidence="3">
    <location>
        <begin position="353"/>
        <end position="372"/>
    </location>
</feature>
<proteinExistence type="inferred from homology"/>
<dbReference type="PANTHER" id="PTHR11188">
    <property type="entry name" value="ARRESTIN DOMAIN CONTAINING PROTEIN"/>
    <property type="match status" value="1"/>
</dbReference>
<evidence type="ECO:0000256" key="2">
    <source>
        <dbReference type="ARBA" id="ARBA00038766"/>
    </source>
</evidence>
<comment type="caution">
    <text evidence="5">The sequence shown here is derived from an EMBL/GenBank/DDBJ whole genome shotgun (WGS) entry which is preliminary data.</text>
</comment>
<dbReference type="GeneID" id="63780310"/>
<dbReference type="PANTHER" id="PTHR11188:SF17">
    <property type="entry name" value="FI21816P1"/>
    <property type="match status" value="1"/>
</dbReference>
<dbReference type="InterPro" id="IPR050357">
    <property type="entry name" value="Arrestin_domain-protein"/>
</dbReference>
<gene>
    <name evidence="5" type="ORF">BCR38DRAFT_487000</name>
</gene>
<evidence type="ECO:0000256" key="3">
    <source>
        <dbReference type="SAM" id="MobiDB-lite"/>
    </source>
</evidence>
<feature type="compositionally biased region" description="Polar residues" evidence="3">
    <location>
        <begin position="479"/>
        <end position="492"/>
    </location>
</feature>
<feature type="domain" description="Arrestin C-terminal-like" evidence="4">
    <location>
        <begin position="184"/>
        <end position="335"/>
    </location>
</feature>
<name>A0A1Y2DPY5_9PEZI</name>
<dbReference type="GO" id="GO:0005829">
    <property type="term" value="C:cytosol"/>
    <property type="evidence" value="ECO:0007669"/>
    <property type="project" value="TreeGrafter"/>
</dbReference>
<dbReference type="Gene3D" id="2.60.40.640">
    <property type="match status" value="2"/>
</dbReference>
<accession>A0A1Y2DPY5</accession>
<keyword evidence="6" id="KW-1185">Reference proteome</keyword>
<feature type="compositionally biased region" description="Polar residues" evidence="3">
    <location>
        <begin position="445"/>
        <end position="461"/>
    </location>
</feature>
<evidence type="ECO:0000256" key="1">
    <source>
        <dbReference type="ARBA" id="ARBA00005298"/>
    </source>
</evidence>
<evidence type="ECO:0000259" key="4">
    <source>
        <dbReference type="SMART" id="SM01017"/>
    </source>
</evidence>
<comment type="subunit">
    <text evidence="2">Interacts with hulA.</text>
</comment>
<sequence>MPSFNPFVAGRNACTLFQIRLENDFIVLRGNEFEASGQMLKGVVVLCLRESLRVEDVHLRLTGSCRLAWVEGKQTPTGIHNQKFDKTTTILKHTWPPFIGGHSNHGQTLAPGNYEWPFELLLPGDTAESVEGLHHTNISYFLKATISRGKLSKNPHAWKRLRIIRTLDPAALEFNHAMSVENIWPNKIEYSVIIPQKAVVFGSTVPLEMRFTPLLKGLEMGDITVKLIEIQEFTVSGYTASARSHKTDRDVCTWSFEVKRDDHWHDNVEETGQEGWAINKDLPLPKRLAKCIQDCNVHGIKIRHKVKLTVALKNPDGHISELRATLPVTIFISPNMPLDEEGNLVSQQVTEVTERAPGQTESSNMAPPGYGQHVLDQLYEDEDSHSHGAQTPGGFYSGLQSGMQSGINSPFYAQSRAGSSENLAGQLAGSSAVHPAALSSRLQNVSLDPSSRNTSFTSAGSYSGAATPHHPNEGEHTAESSQPHSTELSRQTSVEDHSGHTTPEHLDFPDMEELSKVPSYTTATRMPISRGASYSESVALPDYNTAMSAPGSPARTPMYEIHDPLTTITEGLQIGSAEPAGSPSRSNSSSRTSSALGFSFLHSHSHSYSGDRDVERRLRLLQSRGN</sequence>
<feature type="compositionally biased region" description="Basic and acidic residues" evidence="3">
    <location>
        <begin position="493"/>
        <end position="508"/>
    </location>
</feature>
<dbReference type="RefSeq" id="XP_040713316.1">
    <property type="nucleotide sequence ID" value="XM_040864098.1"/>
</dbReference>
<dbReference type="InterPro" id="IPR011021">
    <property type="entry name" value="Arrestin-like_N"/>
</dbReference>
<feature type="region of interest" description="Disordered" evidence="3">
    <location>
        <begin position="575"/>
        <end position="594"/>
    </location>
</feature>
<dbReference type="InterPro" id="IPR014752">
    <property type="entry name" value="Arrestin-like_C"/>
</dbReference>
<feature type="region of interest" description="Disordered" evidence="3">
    <location>
        <begin position="445"/>
        <end position="513"/>
    </location>
</feature>
<dbReference type="InterPro" id="IPR011022">
    <property type="entry name" value="Arrestin_C-like"/>
</dbReference>
<dbReference type="EMBL" id="MCFJ01000010">
    <property type="protein sequence ID" value="ORY61239.1"/>
    <property type="molecule type" value="Genomic_DNA"/>
</dbReference>
<dbReference type="GO" id="GO:0070086">
    <property type="term" value="P:ubiquitin-dependent endocytosis"/>
    <property type="evidence" value="ECO:0007669"/>
    <property type="project" value="TreeGrafter"/>
</dbReference>
<reference evidence="5 6" key="1">
    <citation type="submission" date="2016-07" db="EMBL/GenBank/DDBJ databases">
        <title>Pervasive Adenine N6-methylation of Active Genes in Fungi.</title>
        <authorList>
            <consortium name="DOE Joint Genome Institute"/>
            <person name="Mondo S.J."/>
            <person name="Dannebaum R.O."/>
            <person name="Kuo R.C."/>
            <person name="Labutti K."/>
            <person name="Haridas S."/>
            <person name="Kuo A."/>
            <person name="Salamov A."/>
            <person name="Ahrendt S.R."/>
            <person name="Lipzen A."/>
            <person name="Sullivan W."/>
            <person name="Andreopoulos W.B."/>
            <person name="Clum A."/>
            <person name="Lindquist E."/>
            <person name="Daum C."/>
            <person name="Ramamoorthy G.K."/>
            <person name="Gryganskyi A."/>
            <person name="Culley D."/>
            <person name="Magnuson J.K."/>
            <person name="James T.Y."/>
            <person name="O'Malley M.A."/>
            <person name="Stajich J.E."/>
            <person name="Spatafora J.W."/>
            <person name="Visel A."/>
            <person name="Grigoriev I.V."/>
        </authorList>
    </citation>
    <scope>NUCLEOTIDE SEQUENCE [LARGE SCALE GENOMIC DNA]</scope>
    <source>
        <strain evidence="5 6">CBS 129021</strain>
    </source>
</reference>
<evidence type="ECO:0000313" key="6">
    <source>
        <dbReference type="Proteomes" id="UP000193689"/>
    </source>
</evidence>
<evidence type="ECO:0000313" key="5">
    <source>
        <dbReference type="EMBL" id="ORY61239.1"/>
    </source>
</evidence>
<dbReference type="OrthoDB" id="2333384at2759"/>
<dbReference type="Pfam" id="PF00339">
    <property type="entry name" value="Arrestin_N"/>
    <property type="match status" value="1"/>
</dbReference>
<dbReference type="Pfam" id="PF02752">
    <property type="entry name" value="Arrestin_C"/>
    <property type="match status" value="1"/>
</dbReference>
<feature type="compositionally biased region" description="Low complexity" evidence="3">
    <location>
        <begin position="582"/>
        <end position="594"/>
    </location>
</feature>
<dbReference type="STRING" id="1141098.A0A1Y2DPY5"/>
<dbReference type="AlphaFoldDB" id="A0A1Y2DPY5"/>
<dbReference type="FunCoup" id="A0A1Y2DPY5">
    <property type="interactions" value="80"/>
</dbReference>
<dbReference type="GO" id="GO:0030674">
    <property type="term" value="F:protein-macromolecule adaptor activity"/>
    <property type="evidence" value="ECO:0007669"/>
    <property type="project" value="TreeGrafter"/>
</dbReference>
<dbReference type="InParanoid" id="A0A1Y2DPY5"/>
<organism evidence="5 6">
    <name type="scientific">Pseudomassariella vexata</name>
    <dbReference type="NCBI Taxonomy" id="1141098"/>
    <lineage>
        <taxon>Eukaryota</taxon>
        <taxon>Fungi</taxon>
        <taxon>Dikarya</taxon>
        <taxon>Ascomycota</taxon>
        <taxon>Pezizomycotina</taxon>
        <taxon>Sordariomycetes</taxon>
        <taxon>Xylariomycetidae</taxon>
        <taxon>Amphisphaeriales</taxon>
        <taxon>Pseudomassariaceae</taxon>
        <taxon>Pseudomassariella</taxon>
    </lineage>
</organism>
<dbReference type="GO" id="GO:0005886">
    <property type="term" value="C:plasma membrane"/>
    <property type="evidence" value="ECO:0007669"/>
    <property type="project" value="TreeGrafter"/>
</dbReference>
<comment type="similarity">
    <text evidence="1">Belongs to the arrestin family.</text>
</comment>
<feature type="region of interest" description="Disordered" evidence="3">
    <location>
        <begin position="382"/>
        <end position="401"/>
    </location>
</feature>
<dbReference type="SMART" id="SM01017">
    <property type="entry name" value="Arrestin_C"/>
    <property type="match status" value="1"/>
</dbReference>
<dbReference type="Proteomes" id="UP000193689">
    <property type="component" value="Unassembled WGS sequence"/>
</dbReference>
<protein>
    <submittedName>
        <fullName evidence="5">Or S-antigen, C-terminal domain-domain-containing protein</fullName>
    </submittedName>
</protein>
<dbReference type="SUPFAM" id="SSF81296">
    <property type="entry name" value="E set domains"/>
    <property type="match status" value="1"/>
</dbReference>
<dbReference type="GO" id="GO:0031625">
    <property type="term" value="F:ubiquitin protein ligase binding"/>
    <property type="evidence" value="ECO:0007669"/>
    <property type="project" value="TreeGrafter"/>
</dbReference>
<dbReference type="InterPro" id="IPR014756">
    <property type="entry name" value="Ig_E-set"/>
</dbReference>